<gene>
    <name evidence="1" type="ORF">PVAP13_3KG174927</name>
</gene>
<organism evidence="1 2">
    <name type="scientific">Panicum virgatum</name>
    <name type="common">Blackwell switchgrass</name>
    <dbReference type="NCBI Taxonomy" id="38727"/>
    <lineage>
        <taxon>Eukaryota</taxon>
        <taxon>Viridiplantae</taxon>
        <taxon>Streptophyta</taxon>
        <taxon>Embryophyta</taxon>
        <taxon>Tracheophyta</taxon>
        <taxon>Spermatophyta</taxon>
        <taxon>Magnoliopsida</taxon>
        <taxon>Liliopsida</taxon>
        <taxon>Poales</taxon>
        <taxon>Poaceae</taxon>
        <taxon>PACMAD clade</taxon>
        <taxon>Panicoideae</taxon>
        <taxon>Panicodae</taxon>
        <taxon>Paniceae</taxon>
        <taxon>Panicinae</taxon>
        <taxon>Panicum</taxon>
        <taxon>Panicum sect. Hiantes</taxon>
    </lineage>
</organism>
<keyword evidence="2" id="KW-1185">Reference proteome</keyword>
<dbReference type="AlphaFoldDB" id="A0A8T0UXK4"/>
<reference evidence="1" key="1">
    <citation type="submission" date="2020-05" db="EMBL/GenBank/DDBJ databases">
        <title>WGS assembly of Panicum virgatum.</title>
        <authorList>
            <person name="Lovell J.T."/>
            <person name="Jenkins J."/>
            <person name="Shu S."/>
            <person name="Juenger T.E."/>
            <person name="Schmutz J."/>
        </authorList>
    </citation>
    <scope>NUCLEOTIDE SEQUENCE</scope>
    <source>
        <strain evidence="1">AP13</strain>
    </source>
</reference>
<dbReference type="Proteomes" id="UP000823388">
    <property type="component" value="Chromosome 3K"/>
</dbReference>
<dbReference type="EMBL" id="CM029041">
    <property type="protein sequence ID" value="KAG2624799.1"/>
    <property type="molecule type" value="Genomic_DNA"/>
</dbReference>
<name>A0A8T0UXK4_PANVG</name>
<protein>
    <submittedName>
        <fullName evidence="1">Uncharacterized protein</fullName>
    </submittedName>
</protein>
<evidence type="ECO:0000313" key="2">
    <source>
        <dbReference type="Proteomes" id="UP000823388"/>
    </source>
</evidence>
<evidence type="ECO:0000313" key="1">
    <source>
        <dbReference type="EMBL" id="KAG2624799.1"/>
    </source>
</evidence>
<accession>A0A8T0UXK4</accession>
<comment type="caution">
    <text evidence="1">The sequence shown here is derived from an EMBL/GenBank/DDBJ whole genome shotgun (WGS) entry which is preliminary data.</text>
</comment>
<proteinExistence type="predicted"/>
<sequence>MEAHRESDVFLEPSWIKLASFTLGLEYSPLIASLAASPLPKCVKCTPSQLITFAFGGHRSRQPGFPALKLYGGLRPAVAAAHQYTMNGHSIPEEQLKHKPTLTQCRELKRLF</sequence>